<evidence type="ECO:0000313" key="9">
    <source>
        <dbReference type="Proteomes" id="UP000807504"/>
    </source>
</evidence>
<evidence type="ECO:0000256" key="1">
    <source>
        <dbReference type="ARBA" id="ARBA00001974"/>
    </source>
</evidence>
<dbReference type="Pfam" id="PF05199">
    <property type="entry name" value="GMC_oxred_C"/>
    <property type="match status" value="1"/>
</dbReference>
<evidence type="ECO:0000259" key="7">
    <source>
        <dbReference type="Pfam" id="PF05199"/>
    </source>
</evidence>
<evidence type="ECO:0000256" key="5">
    <source>
        <dbReference type="PIRSR" id="PIRSR000137-2"/>
    </source>
</evidence>
<dbReference type="EMBL" id="JABXBU010001863">
    <property type="protein sequence ID" value="KAF8781574.1"/>
    <property type="molecule type" value="Genomic_DNA"/>
</dbReference>
<proteinExistence type="inferred from homology"/>
<dbReference type="GO" id="GO:0016614">
    <property type="term" value="F:oxidoreductase activity, acting on CH-OH group of donors"/>
    <property type="evidence" value="ECO:0007669"/>
    <property type="project" value="InterPro"/>
</dbReference>
<sequence length="553" mass="61692">MNFVFNRLEIEKFEHHPRYELASKHIIIFFYVAYSDIYKPDKDKAADVKQYSKRENTLNLGCERSYPTPYSNSPLLPLLILTLMRQGIAPRTAKTFKKEYDYIVVGAGAGGSAVAARLSEEPCVNVLLLEAGKAPPVLTDIPAIARSFIKSDIDWKYCTVPQKNTGRALINRQSYWPSGKALGGSSVFSGLIYERGNRMGYDHWAAQGAKGWSANDVRPYFLKLEDNWDLDILANGFSDFQGHMGGGQRCNTAEDYLVPVENRTNLDILPNAHVTKIPVVVDLPVGNNFHDHPASFLPFQLDPAILTVEKKLTNLRNLEEYISPLSSAMFISTYAYLPGESSSPLEDDPAFRLFFAEISTDFWTKQTNIKPDVYKKFAACYDNIPKYFCFVNALKPRSRGTIRLKSKNPYDAPLIDPNYFDDPRDIADVVEGLKVCQRIGTSEPMARVGSKPFETLLPGCEHCAGDEDRYLECLARSLFMSLPHGVGSAKMGDPNDPSTVVDPELRVKGVKGLRVVDASIMPTIPVGSTYVPTVMIGEKAADIIKETIYCPSY</sequence>
<dbReference type="PANTHER" id="PTHR11552">
    <property type="entry name" value="GLUCOSE-METHANOL-CHOLINE GMC OXIDOREDUCTASE"/>
    <property type="match status" value="1"/>
</dbReference>
<dbReference type="InterPro" id="IPR036188">
    <property type="entry name" value="FAD/NAD-bd_sf"/>
</dbReference>
<dbReference type="PIRSF" id="PIRSF000137">
    <property type="entry name" value="Alcohol_oxidase"/>
    <property type="match status" value="1"/>
</dbReference>
<dbReference type="Gene3D" id="3.50.50.60">
    <property type="entry name" value="FAD/NAD(P)-binding domain"/>
    <property type="match status" value="2"/>
</dbReference>
<dbReference type="InterPro" id="IPR007867">
    <property type="entry name" value="GMC_OxRtase_C"/>
</dbReference>
<evidence type="ECO:0000256" key="3">
    <source>
        <dbReference type="ARBA" id="ARBA00022630"/>
    </source>
</evidence>
<evidence type="ECO:0000259" key="6">
    <source>
        <dbReference type="Pfam" id="PF00732"/>
    </source>
</evidence>
<reference evidence="8" key="1">
    <citation type="journal article" date="2020" name="bioRxiv">
        <title>Chromosome-level reference genome of the European wasp spider Argiope bruennichi: a resource for studies on range expansion and evolutionary adaptation.</title>
        <authorList>
            <person name="Sheffer M.M."/>
            <person name="Hoppe A."/>
            <person name="Krehenwinkel H."/>
            <person name="Uhl G."/>
            <person name="Kuss A.W."/>
            <person name="Jensen L."/>
            <person name="Jensen C."/>
            <person name="Gillespie R.G."/>
            <person name="Hoff K.J."/>
            <person name="Prost S."/>
        </authorList>
    </citation>
    <scope>NUCLEOTIDE SEQUENCE</scope>
</reference>
<comment type="caution">
    <text evidence="8">The sequence shown here is derived from an EMBL/GenBank/DDBJ whole genome shotgun (WGS) entry which is preliminary data.</text>
</comment>
<dbReference type="Proteomes" id="UP000807504">
    <property type="component" value="Unassembled WGS sequence"/>
</dbReference>
<organism evidence="8 9">
    <name type="scientific">Argiope bruennichi</name>
    <name type="common">Wasp spider</name>
    <name type="synonym">Aranea bruennichi</name>
    <dbReference type="NCBI Taxonomy" id="94029"/>
    <lineage>
        <taxon>Eukaryota</taxon>
        <taxon>Metazoa</taxon>
        <taxon>Ecdysozoa</taxon>
        <taxon>Arthropoda</taxon>
        <taxon>Chelicerata</taxon>
        <taxon>Arachnida</taxon>
        <taxon>Araneae</taxon>
        <taxon>Araneomorphae</taxon>
        <taxon>Entelegynae</taxon>
        <taxon>Araneoidea</taxon>
        <taxon>Araneidae</taxon>
        <taxon>Argiope</taxon>
    </lineage>
</organism>
<reference evidence="8" key="2">
    <citation type="submission" date="2020-06" db="EMBL/GenBank/DDBJ databases">
        <authorList>
            <person name="Sheffer M."/>
        </authorList>
    </citation>
    <scope>NUCLEOTIDE SEQUENCE</scope>
</reference>
<comment type="cofactor">
    <cofactor evidence="1 5">
        <name>FAD</name>
        <dbReference type="ChEBI" id="CHEBI:57692"/>
    </cofactor>
</comment>
<dbReference type="SUPFAM" id="SSF51905">
    <property type="entry name" value="FAD/NAD(P)-binding domain"/>
    <property type="match status" value="1"/>
</dbReference>
<dbReference type="Pfam" id="PF00732">
    <property type="entry name" value="GMC_oxred_N"/>
    <property type="match status" value="1"/>
</dbReference>
<evidence type="ECO:0000313" key="8">
    <source>
        <dbReference type="EMBL" id="KAF8781574.1"/>
    </source>
</evidence>
<keyword evidence="9" id="KW-1185">Reference proteome</keyword>
<comment type="similarity">
    <text evidence="2">Belongs to the GMC oxidoreductase family.</text>
</comment>
<name>A0A8T0EV05_ARGBR</name>
<dbReference type="SUPFAM" id="SSF54373">
    <property type="entry name" value="FAD-linked reductases, C-terminal domain"/>
    <property type="match status" value="1"/>
</dbReference>
<protein>
    <submittedName>
        <fullName evidence="8">Glucose dehydrogenase like protein</fullName>
    </submittedName>
</protein>
<feature type="domain" description="Glucose-methanol-choline oxidoreductase C-terminal" evidence="7">
    <location>
        <begin position="396"/>
        <end position="537"/>
    </location>
</feature>
<dbReference type="Gene3D" id="3.30.560.10">
    <property type="entry name" value="Glucose Oxidase, domain 3"/>
    <property type="match status" value="1"/>
</dbReference>
<dbReference type="AlphaFoldDB" id="A0A8T0EV05"/>
<dbReference type="PANTHER" id="PTHR11552:SF147">
    <property type="entry name" value="CHOLINE DEHYDROGENASE, MITOCHONDRIAL"/>
    <property type="match status" value="1"/>
</dbReference>
<feature type="domain" description="Glucose-methanol-choline oxidoreductase N-terminal" evidence="6">
    <location>
        <begin position="100"/>
        <end position="226"/>
    </location>
</feature>
<keyword evidence="3" id="KW-0285">Flavoprotein</keyword>
<dbReference type="InterPro" id="IPR012132">
    <property type="entry name" value="GMC_OxRdtase"/>
</dbReference>
<evidence type="ECO:0000256" key="2">
    <source>
        <dbReference type="ARBA" id="ARBA00010790"/>
    </source>
</evidence>
<gene>
    <name evidence="8" type="ORF">HNY73_011957</name>
</gene>
<keyword evidence="4 5" id="KW-0274">FAD</keyword>
<dbReference type="InterPro" id="IPR000172">
    <property type="entry name" value="GMC_OxRdtase_N"/>
</dbReference>
<feature type="binding site" evidence="5">
    <location>
        <position position="274"/>
    </location>
    <ligand>
        <name>FAD</name>
        <dbReference type="ChEBI" id="CHEBI:57692"/>
    </ligand>
</feature>
<dbReference type="GO" id="GO:0050660">
    <property type="term" value="F:flavin adenine dinucleotide binding"/>
    <property type="evidence" value="ECO:0007669"/>
    <property type="project" value="InterPro"/>
</dbReference>
<evidence type="ECO:0000256" key="4">
    <source>
        <dbReference type="ARBA" id="ARBA00022827"/>
    </source>
</evidence>
<accession>A0A8T0EV05</accession>